<evidence type="ECO:0000313" key="4">
    <source>
        <dbReference type="Proteomes" id="UP000319848"/>
    </source>
</evidence>
<dbReference type="OrthoDB" id="1421312at2"/>
<protein>
    <submittedName>
        <fullName evidence="3">Outer membrane putative beta-barrel porin/alpha-amylase</fullName>
    </submittedName>
</protein>
<name>V6RVK1_9FLAO</name>
<evidence type="ECO:0000256" key="1">
    <source>
        <dbReference type="SAM" id="MobiDB-lite"/>
    </source>
</evidence>
<evidence type="ECO:0000256" key="2">
    <source>
        <dbReference type="SAM" id="SignalP"/>
    </source>
</evidence>
<dbReference type="AlphaFoldDB" id="V6RVK1"/>
<sequence>MLQIKTKLLGFLLLTTGITFAQYTDEINSNRPGKSFGAYSIGKKVIQAESGIFYTKEKHRLLESEAKGFGLDLALRYGALLEQLEFIAEMQYQTDTYSSPYLDEKRNGFKQLTVGAKYLFYDPWKNYKEKVNVYSWKANKKFKWRKLLPAVGAYAGANFNIGDNPYTFPTDPKVSPKLMLVLQNHFGSRTVLTTNIIADKFTTDYPTYGYILTLSRGIDEHWSMFIENQGYKSDWYADSILRGGAAYLLKKNMQIDASIGTNIKTTPSIFGGAIGFSWRFDKSYKPVEIQSEKEVKGASKGKKAEMEKKKRSDEVQ</sequence>
<dbReference type="Proteomes" id="UP000319848">
    <property type="component" value="Unassembled WGS sequence"/>
</dbReference>
<feature type="region of interest" description="Disordered" evidence="1">
    <location>
        <begin position="293"/>
        <end position="316"/>
    </location>
</feature>
<dbReference type="InterPro" id="IPR025737">
    <property type="entry name" value="FApF"/>
</dbReference>
<feature type="signal peptide" evidence="2">
    <location>
        <begin position="1"/>
        <end position="21"/>
    </location>
</feature>
<keyword evidence="2" id="KW-0732">Signal</keyword>
<accession>V6RVK1</accession>
<evidence type="ECO:0000313" key="3">
    <source>
        <dbReference type="EMBL" id="TWI11740.1"/>
    </source>
</evidence>
<keyword evidence="4" id="KW-1185">Reference proteome</keyword>
<gene>
    <name evidence="3" type="ORF">IP98_01908</name>
</gene>
<dbReference type="Pfam" id="PF13557">
    <property type="entry name" value="Phenol_MetA_deg"/>
    <property type="match status" value="1"/>
</dbReference>
<dbReference type="EMBL" id="VLKQ01000008">
    <property type="protein sequence ID" value="TWI11740.1"/>
    <property type="molecule type" value="Genomic_DNA"/>
</dbReference>
<feature type="chain" id="PRO_5030178562" evidence="2">
    <location>
        <begin position="22"/>
        <end position="316"/>
    </location>
</feature>
<dbReference type="RefSeq" id="WP_023571880.1">
    <property type="nucleotide sequence ID" value="NZ_AVBI01000024.1"/>
</dbReference>
<comment type="caution">
    <text evidence="3">The sequence shown here is derived from an EMBL/GenBank/DDBJ whole genome shotgun (WGS) entry which is preliminary data.</text>
</comment>
<proteinExistence type="predicted"/>
<dbReference type="STRING" id="1341154.FCR2A7T_27970"/>
<reference evidence="3 4" key="1">
    <citation type="journal article" date="2015" name="Stand. Genomic Sci.">
        <title>Genomic Encyclopedia of Bacterial and Archaeal Type Strains, Phase III: the genomes of soil and plant-associated and newly described type strains.</title>
        <authorList>
            <person name="Whitman W.B."/>
            <person name="Woyke T."/>
            <person name="Klenk H.P."/>
            <person name="Zhou Y."/>
            <person name="Lilburn T.G."/>
            <person name="Beck B.J."/>
            <person name="De Vos P."/>
            <person name="Vandamme P."/>
            <person name="Eisen J.A."/>
            <person name="Garrity G."/>
            <person name="Hugenholtz P."/>
            <person name="Kyrpides N.C."/>
        </authorList>
    </citation>
    <scope>NUCLEOTIDE SEQUENCE [LARGE SCALE GENOMIC DNA]</scope>
    <source>
        <strain evidence="3 4">CGMCC 1.7270</strain>
    </source>
</reference>
<organism evidence="3 4">
    <name type="scientific">Flavobacterium cauense R2A-7</name>
    <dbReference type="NCBI Taxonomy" id="1341154"/>
    <lineage>
        <taxon>Bacteria</taxon>
        <taxon>Pseudomonadati</taxon>
        <taxon>Bacteroidota</taxon>
        <taxon>Flavobacteriia</taxon>
        <taxon>Flavobacteriales</taxon>
        <taxon>Flavobacteriaceae</taxon>
        <taxon>Flavobacterium</taxon>
    </lineage>
</organism>